<sequence length="136" mass="15949">MLFKKMRSISPSFTIQRKMSTRELKLTPGPGYYDISKPLFSNSGIKFRQHLLLESEQKLKPVLDCNIRPRVQSPGPAYYKPDYNKILTSPTKQSIRQKFNYQQKKVIPGPGDYNISIKQIRSQSPEFTMKFRQIYK</sequence>
<dbReference type="RefSeq" id="XP_067763347.1">
    <property type="nucleotide sequence ID" value="XM_067908526.1"/>
</dbReference>
<dbReference type="EMBL" id="AUWU02000005">
    <property type="protein sequence ID" value="KAH0572574.1"/>
    <property type="molecule type" value="Genomic_DNA"/>
</dbReference>
<comment type="caution">
    <text evidence="1">The sequence shown here is derived from an EMBL/GenBank/DDBJ whole genome shotgun (WGS) entry which is preliminary data.</text>
</comment>
<dbReference type="KEGG" id="ssao:94298708"/>
<name>A0A9P8LQX7_9EUKA</name>
<evidence type="ECO:0008006" key="3">
    <source>
        <dbReference type="Google" id="ProtNLM"/>
    </source>
</evidence>
<dbReference type="Pfam" id="PF07004">
    <property type="entry name" value="SHIPPO-rpt"/>
    <property type="match status" value="3"/>
</dbReference>
<organism evidence="1 2">
    <name type="scientific">Spironucleus salmonicida</name>
    <dbReference type="NCBI Taxonomy" id="348837"/>
    <lineage>
        <taxon>Eukaryota</taxon>
        <taxon>Metamonada</taxon>
        <taxon>Diplomonadida</taxon>
        <taxon>Hexamitidae</taxon>
        <taxon>Hexamitinae</taxon>
        <taxon>Spironucleus</taxon>
    </lineage>
</organism>
<dbReference type="AlphaFoldDB" id="A0A9P8LQX7"/>
<evidence type="ECO:0000313" key="2">
    <source>
        <dbReference type="Proteomes" id="UP000018208"/>
    </source>
</evidence>
<protein>
    <recommendedName>
        <fullName evidence="3">H-SHIPPO 1</fullName>
    </recommendedName>
</protein>
<evidence type="ECO:0000313" key="1">
    <source>
        <dbReference type="EMBL" id="KAH0572574.1"/>
    </source>
</evidence>
<dbReference type="OrthoDB" id="429991at2759"/>
<dbReference type="InterPro" id="IPR010736">
    <property type="entry name" value="SHIPPO-rpt"/>
</dbReference>
<keyword evidence="2" id="KW-1185">Reference proteome</keyword>
<accession>A0A9P8LQX7</accession>
<dbReference type="GeneID" id="94298708"/>
<dbReference type="Proteomes" id="UP000018208">
    <property type="component" value="Unassembled WGS sequence"/>
</dbReference>
<gene>
    <name evidence="1" type="ORF">SS50377_24685</name>
</gene>
<proteinExistence type="predicted"/>
<reference evidence="1 2" key="1">
    <citation type="journal article" date="2014" name="PLoS Genet.">
        <title>The Genome of Spironucleus salmonicida Highlights a Fish Pathogen Adapted to Fluctuating Environments.</title>
        <authorList>
            <person name="Xu F."/>
            <person name="Jerlstrom-Hultqvist J."/>
            <person name="Einarsson E."/>
            <person name="Astvaldsson A."/>
            <person name="Svard S.G."/>
            <person name="Andersson J.O."/>
        </authorList>
    </citation>
    <scope>NUCLEOTIDE SEQUENCE [LARGE SCALE GENOMIC DNA]</scope>
    <source>
        <strain evidence="1 2">ATCC 50377</strain>
    </source>
</reference>